<evidence type="ECO:0000256" key="1">
    <source>
        <dbReference type="SAM" id="MobiDB-lite"/>
    </source>
</evidence>
<organism evidence="2 3">
    <name type="scientific">Goekera deserti</name>
    <dbReference type="NCBI Taxonomy" id="2497753"/>
    <lineage>
        <taxon>Bacteria</taxon>
        <taxon>Bacillati</taxon>
        <taxon>Actinomycetota</taxon>
        <taxon>Actinomycetes</taxon>
        <taxon>Geodermatophilales</taxon>
        <taxon>Geodermatophilaceae</taxon>
        <taxon>Goekera</taxon>
    </lineage>
</organism>
<proteinExistence type="predicted"/>
<dbReference type="Proteomes" id="UP000470470">
    <property type="component" value="Unassembled WGS sequence"/>
</dbReference>
<gene>
    <name evidence="2" type="ORF">G1H19_18675</name>
</gene>
<keyword evidence="3" id="KW-1185">Reference proteome</keyword>
<sequence>MTDEGPPAEWLRAVLPTSVPAAVSVVLLADPGGRARPLSVATSSRHACSGAASTRPAASTLRTLSPPDDPPTTGTT</sequence>
<evidence type="ECO:0000313" key="2">
    <source>
        <dbReference type="EMBL" id="NEL56002.1"/>
    </source>
</evidence>
<comment type="caution">
    <text evidence="2">The sequence shown here is derived from an EMBL/GenBank/DDBJ whole genome shotgun (WGS) entry which is preliminary data.</text>
</comment>
<protein>
    <submittedName>
        <fullName evidence="2">Uncharacterized protein</fullName>
    </submittedName>
</protein>
<accession>A0A7K3WI24</accession>
<reference evidence="2 3" key="1">
    <citation type="submission" date="2020-02" db="EMBL/GenBank/DDBJ databases">
        <title>The whole genome sequence of CPCC 205119.</title>
        <authorList>
            <person name="Jiang Z."/>
        </authorList>
    </citation>
    <scope>NUCLEOTIDE SEQUENCE [LARGE SCALE GENOMIC DNA]</scope>
    <source>
        <strain evidence="2 3">CPCC 205119</strain>
    </source>
</reference>
<dbReference type="AlphaFoldDB" id="A0A7K3WI24"/>
<name>A0A7K3WI24_9ACTN</name>
<feature type="region of interest" description="Disordered" evidence="1">
    <location>
        <begin position="34"/>
        <end position="76"/>
    </location>
</feature>
<evidence type="ECO:0000313" key="3">
    <source>
        <dbReference type="Proteomes" id="UP000470470"/>
    </source>
</evidence>
<dbReference type="RefSeq" id="WP_152729192.1">
    <property type="nucleotide sequence ID" value="NZ_JAABOZ010000003.1"/>
</dbReference>
<dbReference type="EMBL" id="JAAGWK010000028">
    <property type="protein sequence ID" value="NEL56002.1"/>
    <property type="molecule type" value="Genomic_DNA"/>
</dbReference>